<evidence type="ECO:0000259" key="4">
    <source>
        <dbReference type="PROSITE" id="PS50043"/>
    </source>
</evidence>
<dbReference type="Pfam" id="PF00196">
    <property type="entry name" value="GerE"/>
    <property type="match status" value="1"/>
</dbReference>
<feature type="domain" description="Response regulatory" evidence="5">
    <location>
        <begin position="3"/>
        <end position="120"/>
    </location>
</feature>
<accession>A0ABV0BZX8</accession>
<evidence type="ECO:0000256" key="1">
    <source>
        <dbReference type="ARBA" id="ARBA00022553"/>
    </source>
</evidence>
<dbReference type="PROSITE" id="PS00622">
    <property type="entry name" value="HTH_LUXR_1"/>
    <property type="match status" value="1"/>
</dbReference>
<keyword evidence="7" id="KW-1185">Reference proteome</keyword>
<dbReference type="InterPro" id="IPR000792">
    <property type="entry name" value="Tscrpt_reg_LuxR_C"/>
</dbReference>
<dbReference type="CDD" id="cd06170">
    <property type="entry name" value="LuxR_C_like"/>
    <property type="match status" value="1"/>
</dbReference>
<organism evidence="6 7">
    <name type="scientific">Sphingobacterium kitahiroshimense</name>
    <dbReference type="NCBI Taxonomy" id="470446"/>
    <lineage>
        <taxon>Bacteria</taxon>
        <taxon>Pseudomonadati</taxon>
        <taxon>Bacteroidota</taxon>
        <taxon>Sphingobacteriia</taxon>
        <taxon>Sphingobacteriales</taxon>
        <taxon>Sphingobacteriaceae</taxon>
        <taxon>Sphingobacterium</taxon>
    </lineage>
</organism>
<keyword evidence="2" id="KW-0238">DNA-binding</keyword>
<protein>
    <submittedName>
        <fullName evidence="6">Response regulator transcription factor</fullName>
    </submittedName>
</protein>
<dbReference type="SMART" id="SM00421">
    <property type="entry name" value="HTH_LUXR"/>
    <property type="match status" value="1"/>
</dbReference>
<keyword evidence="1 3" id="KW-0597">Phosphoprotein</keyword>
<reference evidence="6 7" key="1">
    <citation type="submission" date="2024-04" db="EMBL/GenBank/DDBJ databases">
        <title>WGS of bacteria from Torrens River.</title>
        <authorList>
            <person name="Wyrsch E.R."/>
            <person name="Drigo B."/>
        </authorList>
    </citation>
    <scope>NUCLEOTIDE SEQUENCE [LARGE SCALE GENOMIC DNA]</scope>
    <source>
        <strain evidence="6 7">TWI391</strain>
    </source>
</reference>
<comment type="caution">
    <text evidence="6">The sequence shown here is derived from an EMBL/GenBank/DDBJ whole genome shotgun (WGS) entry which is preliminary data.</text>
</comment>
<dbReference type="SUPFAM" id="SSF52172">
    <property type="entry name" value="CheY-like"/>
    <property type="match status" value="1"/>
</dbReference>
<dbReference type="InterPro" id="IPR039420">
    <property type="entry name" value="WalR-like"/>
</dbReference>
<dbReference type="InterPro" id="IPR058245">
    <property type="entry name" value="NreC/VraR/RcsB-like_REC"/>
</dbReference>
<proteinExistence type="predicted"/>
<dbReference type="Pfam" id="PF00072">
    <property type="entry name" value="Response_reg"/>
    <property type="match status" value="1"/>
</dbReference>
<dbReference type="SMART" id="SM00448">
    <property type="entry name" value="REC"/>
    <property type="match status" value="1"/>
</dbReference>
<evidence type="ECO:0000313" key="6">
    <source>
        <dbReference type="EMBL" id="MEN5380125.1"/>
    </source>
</evidence>
<dbReference type="PROSITE" id="PS50043">
    <property type="entry name" value="HTH_LUXR_2"/>
    <property type="match status" value="1"/>
</dbReference>
<name>A0ABV0BZX8_9SPHI</name>
<dbReference type="PROSITE" id="PS50110">
    <property type="entry name" value="RESPONSE_REGULATORY"/>
    <property type="match status" value="1"/>
</dbReference>
<feature type="modified residue" description="4-aspartylphosphate" evidence="3">
    <location>
        <position position="55"/>
    </location>
</feature>
<dbReference type="PANTHER" id="PTHR43214:SF43">
    <property type="entry name" value="TWO-COMPONENT RESPONSE REGULATOR"/>
    <property type="match status" value="1"/>
</dbReference>
<feature type="domain" description="HTH luxR-type" evidence="4">
    <location>
        <begin position="150"/>
        <end position="215"/>
    </location>
</feature>
<dbReference type="CDD" id="cd17535">
    <property type="entry name" value="REC_NarL-like"/>
    <property type="match status" value="1"/>
</dbReference>
<evidence type="ECO:0000259" key="5">
    <source>
        <dbReference type="PROSITE" id="PS50110"/>
    </source>
</evidence>
<evidence type="ECO:0000256" key="2">
    <source>
        <dbReference type="ARBA" id="ARBA00023125"/>
    </source>
</evidence>
<dbReference type="PRINTS" id="PR00038">
    <property type="entry name" value="HTHLUXR"/>
</dbReference>
<dbReference type="InterPro" id="IPR001789">
    <property type="entry name" value="Sig_transdc_resp-reg_receiver"/>
</dbReference>
<dbReference type="RefSeq" id="WP_346582991.1">
    <property type="nucleotide sequence ID" value="NZ_JBDJNQ010000014.1"/>
</dbReference>
<evidence type="ECO:0000313" key="7">
    <source>
        <dbReference type="Proteomes" id="UP001409291"/>
    </source>
</evidence>
<dbReference type="Gene3D" id="3.40.50.2300">
    <property type="match status" value="1"/>
</dbReference>
<dbReference type="Proteomes" id="UP001409291">
    <property type="component" value="Unassembled WGS sequence"/>
</dbReference>
<gene>
    <name evidence="6" type="ORF">ABE541_22855</name>
</gene>
<evidence type="ECO:0000256" key="3">
    <source>
        <dbReference type="PROSITE-ProRule" id="PRU00169"/>
    </source>
</evidence>
<sequence>MINIILADDHDVVLTGMKLLIESQQDMTVVGEGKDGHDVLEILETKNLPDLLITDLKMPGMDGLELVARVKDLYPSLKIIILSMEDDISNIMKAFNLGANGYLTKNVDFDELFFCIRQIMKGLQYVCAEMTLSILSNLQKYPATYQEPKQIITESGLTEREIEILHLIGEGYSNIEIADKLFLSKRTVEGHRQRLLEKTALKNTASLIKYAVNSGLIA</sequence>
<dbReference type="EMBL" id="JBDJNQ010000014">
    <property type="protein sequence ID" value="MEN5380125.1"/>
    <property type="molecule type" value="Genomic_DNA"/>
</dbReference>
<dbReference type="PANTHER" id="PTHR43214">
    <property type="entry name" value="TWO-COMPONENT RESPONSE REGULATOR"/>
    <property type="match status" value="1"/>
</dbReference>
<dbReference type="InterPro" id="IPR011006">
    <property type="entry name" value="CheY-like_superfamily"/>
</dbReference>